<name>C8RZ64_9RHOB</name>
<comment type="caution">
    <text evidence="1">The sequence shown here is derived from an EMBL/GenBank/DDBJ whole genome shotgun (WGS) entry which is preliminary data.</text>
</comment>
<dbReference type="Proteomes" id="UP000010121">
    <property type="component" value="Unassembled WGS sequence"/>
</dbReference>
<sequence>MPLTIDARLSHEWPADSTKFLQFTNHILYEWITMLDRAIFSFPRVTSHQRGLSLTIRDLGRFVTGSCTQRGTATDTLGNSYKLLF</sequence>
<dbReference type="EMBL" id="ACYY01000005">
    <property type="protein sequence ID" value="EEW26021.1"/>
    <property type="molecule type" value="Genomic_DNA"/>
</dbReference>
<protein>
    <submittedName>
        <fullName evidence="1">Uncharacterized protein</fullName>
    </submittedName>
</protein>
<organism evidence="1 2">
    <name type="scientific">Rhodobacter ferrooxidans</name>
    <dbReference type="NCBI Taxonomy" id="371731"/>
    <lineage>
        <taxon>Bacteria</taxon>
        <taxon>Pseudomonadati</taxon>
        <taxon>Pseudomonadota</taxon>
        <taxon>Alphaproteobacteria</taxon>
        <taxon>Rhodobacterales</taxon>
        <taxon>Rhodobacter group</taxon>
        <taxon>Rhodobacter</taxon>
    </lineage>
</organism>
<evidence type="ECO:0000313" key="2">
    <source>
        <dbReference type="Proteomes" id="UP000010121"/>
    </source>
</evidence>
<reference evidence="1 2" key="1">
    <citation type="submission" date="2009-08" db="EMBL/GenBank/DDBJ databases">
        <title>The draft genome of Rhodobacter sp. SW2.</title>
        <authorList>
            <consortium name="US DOE Joint Genome Institute (JGI-PGF)"/>
            <person name="Lucas S."/>
            <person name="Copeland A."/>
            <person name="Lapidus A."/>
            <person name="Glavina del Rio T."/>
            <person name="Tice H."/>
            <person name="Bruce D."/>
            <person name="Goodwin L."/>
            <person name="Pitluck S."/>
            <person name="Larimer F."/>
            <person name="Land M.L."/>
            <person name="Hauser L."/>
            <person name="Emerson D."/>
        </authorList>
    </citation>
    <scope>NUCLEOTIDE SEQUENCE [LARGE SCALE GENOMIC DNA]</scope>
    <source>
        <strain evidence="1 2">SW2</strain>
    </source>
</reference>
<keyword evidence="2" id="KW-1185">Reference proteome</keyword>
<proteinExistence type="predicted"/>
<accession>C8RZ64</accession>
<dbReference type="AlphaFoldDB" id="C8RZ64"/>
<evidence type="ECO:0000313" key="1">
    <source>
        <dbReference type="EMBL" id="EEW26021.1"/>
    </source>
</evidence>
<gene>
    <name evidence="1" type="ORF">Rsw2DRAFT_1092</name>
</gene>